<sequence length="247" mass="28034">MNKHLGEQFEGKEEYVKNLFNSIAPFYDRMNMIMTWGLLKSWQRFVLNLTNLRPGDKALDVCTGTGELAFQMAEKVGPTGEVMGLDLSEEMLSIAREKLVKQYPQRKVIFMEGNALSLPFPAGEFACVTTGFAMRNVVDIPLAVREMTRVCKKGGRVICLEISQPTIPLFRQGFSLYFFHFIPLLGRLVDKGQRIFGRLPAYTWLPESLKKFPDRETLAQIFREAGLREVKYYPLSGGVVTVHVGVK</sequence>
<name>A0A7G6E2D8_THEFR</name>
<feature type="binding site" evidence="4">
    <location>
        <position position="65"/>
    </location>
    <ligand>
        <name>S-adenosyl-L-methionine</name>
        <dbReference type="ChEBI" id="CHEBI:59789"/>
    </ligand>
</feature>
<evidence type="ECO:0000256" key="3">
    <source>
        <dbReference type="ARBA" id="ARBA00022691"/>
    </source>
</evidence>
<dbReference type="PROSITE" id="PS01184">
    <property type="entry name" value="UBIE_2"/>
    <property type="match status" value="1"/>
</dbReference>
<dbReference type="OrthoDB" id="9808140at2"/>
<comment type="similarity">
    <text evidence="4">Belongs to the class I-like SAM-binding methyltransferase superfamily. MenG/UbiE family.</text>
</comment>
<dbReference type="InterPro" id="IPR029063">
    <property type="entry name" value="SAM-dependent_MTases_sf"/>
</dbReference>
<dbReference type="GO" id="GO:0032259">
    <property type="term" value="P:methylation"/>
    <property type="evidence" value="ECO:0007669"/>
    <property type="project" value="UniProtKB-KW"/>
</dbReference>
<dbReference type="GO" id="GO:0009234">
    <property type="term" value="P:menaquinone biosynthetic process"/>
    <property type="evidence" value="ECO:0007669"/>
    <property type="project" value="UniProtKB-UniRule"/>
</dbReference>
<dbReference type="InterPro" id="IPR023576">
    <property type="entry name" value="UbiE/COQ5_MeTrFase_CS"/>
</dbReference>
<dbReference type="HAMAP" id="MF_01813">
    <property type="entry name" value="MenG_UbiE_methyltr"/>
    <property type="match status" value="1"/>
</dbReference>
<keyword evidence="1 4" id="KW-0489">Methyltransferase</keyword>
<evidence type="ECO:0000256" key="4">
    <source>
        <dbReference type="HAMAP-Rule" id="MF_01813"/>
    </source>
</evidence>
<dbReference type="GO" id="GO:0043770">
    <property type="term" value="F:demethylmenaquinone methyltransferase activity"/>
    <property type="evidence" value="ECO:0007669"/>
    <property type="project" value="UniProtKB-UniRule"/>
</dbReference>
<gene>
    <name evidence="4" type="primary">menG</name>
    <name evidence="5" type="ORF">BR63_07900</name>
</gene>
<reference evidence="5 6" key="1">
    <citation type="journal article" date="2019" name="Front. Microbiol.">
        <title>Thermoanaerosceptrum fracticalcis gen. nov. sp. nov., a Novel Fumarate-Fermenting Microorganism From a Deep Fractured Carbonate Aquifer of the US Great Basin.</title>
        <authorList>
            <person name="Hamilton-Brehm S.D."/>
            <person name="Stewart L.E."/>
            <person name="Zavarin M."/>
            <person name="Caldwell M."/>
            <person name="Lawson P.A."/>
            <person name="Onstott T.C."/>
            <person name="Grzymski J."/>
            <person name="Neveux I."/>
            <person name="Lollar B.S."/>
            <person name="Russell C.E."/>
            <person name="Moser D.P."/>
        </authorList>
    </citation>
    <scope>NUCLEOTIDE SEQUENCE [LARGE SCALE GENOMIC DNA]</scope>
    <source>
        <strain evidence="5 6">DRI-13</strain>
    </source>
</reference>
<comment type="caution">
    <text evidence="4">Lacks conserved residue(s) required for the propagation of feature annotation.</text>
</comment>
<dbReference type="Proteomes" id="UP000515847">
    <property type="component" value="Chromosome"/>
</dbReference>
<dbReference type="Pfam" id="PF01209">
    <property type="entry name" value="Ubie_methyltran"/>
    <property type="match status" value="1"/>
</dbReference>
<dbReference type="PANTHER" id="PTHR43591">
    <property type="entry name" value="METHYLTRANSFERASE"/>
    <property type="match status" value="1"/>
</dbReference>
<dbReference type="PROSITE" id="PS51608">
    <property type="entry name" value="SAM_MT_UBIE"/>
    <property type="match status" value="1"/>
</dbReference>
<dbReference type="RefSeq" id="WP_034424848.1">
    <property type="nucleotide sequence ID" value="NZ_CP045798.1"/>
</dbReference>
<dbReference type="NCBIfam" id="TIGR01934">
    <property type="entry name" value="MenG_MenH_UbiE"/>
    <property type="match status" value="1"/>
</dbReference>
<proteinExistence type="inferred from homology"/>
<dbReference type="SUPFAM" id="SSF53335">
    <property type="entry name" value="S-adenosyl-L-methionine-dependent methyltransferases"/>
    <property type="match status" value="1"/>
</dbReference>
<dbReference type="KEGG" id="tfr:BR63_07900"/>
<evidence type="ECO:0000256" key="1">
    <source>
        <dbReference type="ARBA" id="ARBA00022603"/>
    </source>
</evidence>
<keyword evidence="6" id="KW-1185">Reference proteome</keyword>
<accession>A0A7G6E2D8</accession>
<dbReference type="NCBIfam" id="NF001243">
    <property type="entry name" value="PRK00216.1-4"/>
    <property type="match status" value="1"/>
</dbReference>
<evidence type="ECO:0000313" key="5">
    <source>
        <dbReference type="EMBL" id="QNB46242.1"/>
    </source>
</evidence>
<dbReference type="EC" id="2.1.1.163" evidence="4"/>
<keyword evidence="3 4" id="KW-0949">S-adenosyl-L-methionine</keyword>
<comment type="catalytic activity">
    <reaction evidence="4">
        <text>a 2-demethylmenaquinol + S-adenosyl-L-methionine = a menaquinol + S-adenosyl-L-homocysteine + H(+)</text>
        <dbReference type="Rhea" id="RHEA:42640"/>
        <dbReference type="Rhea" id="RHEA-COMP:9539"/>
        <dbReference type="Rhea" id="RHEA-COMP:9563"/>
        <dbReference type="ChEBI" id="CHEBI:15378"/>
        <dbReference type="ChEBI" id="CHEBI:18151"/>
        <dbReference type="ChEBI" id="CHEBI:55437"/>
        <dbReference type="ChEBI" id="CHEBI:57856"/>
        <dbReference type="ChEBI" id="CHEBI:59789"/>
        <dbReference type="EC" id="2.1.1.163"/>
    </reaction>
</comment>
<dbReference type="InterPro" id="IPR004033">
    <property type="entry name" value="UbiE/COQ5_MeTrFase"/>
</dbReference>
<comment type="pathway">
    <text evidence="4">Quinol/quinone metabolism; menaquinone biosynthesis; menaquinol from 1,4-dihydroxy-2-naphthoate: step 2/2.</text>
</comment>
<comment type="function">
    <text evidence="4">Methyltransferase required for the conversion of demethylmenaquinol (DMKH2) to menaquinol (MKH2).</text>
</comment>
<dbReference type="UniPathway" id="UPA00079">
    <property type="reaction ID" value="UER00169"/>
</dbReference>
<keyword evidence="4" id="KW-0474">Menaquinone biosynthesis</keyword>
<dbReference type="Gene3D" id="3.40.50.150">
    <property type="entry name" value="Vaccinia Virus protein VP39"/>
    <property type="match status" value="1"/>
</dbReference>
<organism evidence="5 6">
    <name type="scientific">Thermanaerosceptrum fracticalcis</name>
    <dbReference type="NCBI Taxonomy" id="1712410"/>
    <lineage>
        <taxon>Bacteria</taxon>
        <taxon>Bacillati</taxon>
        <taxon>Bacillota</taxon>
        <taxon>Clostridia</taxon>
        <taxon>Eubacteriales</taxon>
        <taxon>Peptococcaceae</taxon>
        <taxon>Thermanaerosceptrum</taxon>
    </lineage>
</organism>
<dbReference type="NCBIfam" id="NF001244">
    <property type="entry name" value="PRK00216.1-5"/>
    <property type="match status" value="1"/>
</dbReference>
<evidence type="ECO:0000256" key="2">
    <source>
        <dbReference type="ARBA" id="ARBA00022679"/>
    </source>
</evidence>
<dbReference type="EMBL" id="CP045798">
    <property type="protein sequence ID" value="QNB46242.1"/>
    <property type="molecule type" value="Genomic_DNA"/>
</dbReference>
<feature type="binding site" evidence="4">
    <location>
        <position position="86"/>
    </location>
    <ligand>
        <name>S-adenosyl-L-methionine</name>
        <dbReference type="ChEBI" id="CHEBI:59789"/>
    </ligand>
</feature>
<protein>
    <recommendedName>
        <fullName evidence="4">Demethylmenaquinone methyltransferase</fullName>
        <ecNumber evidence="4">2.1.1.163</ecNumber>
    </recommendedName>
</protein>
<dbReference type="AlphaFoldDB" id="A0A7G6E2D8"/>
<dbReference type="CDD" id="cd02440">
    <property type="entry name" value="AdoMet_MTases"/>
    <property type="match status" value="1"/>
</dbReference>
<dbReference type="PANTHER" id="PTHR43591:SF24">
    <property type="entry name" value="2-METHOXY-6-POLYPRENYL-1,4-BENZOQUINOL METHYLASE, MITOCHONDRIAL"/>
    <property type="match status" value="1"/>
</dbReference>
<evidence type="ECO:0000313" key="6">
    <source>
        <dbReference type="Proteomes" id="UP000515847"/>
    </source>
</evidence>
<keyword evidence="2 4" id="KW-0808">Transferase</keyword>
<feature type="binding site" evidence="4">
    <location>
        <begin position="114"/>
        <end position="115"/>
    </location>
    <ligand>
        <name>S-adenosyl-L-methionine</name>
        <dbReference type="ChEBI" id="CHEBI:59789"/>
    </ligand>
</feature>